<reference evidence="2" key="1">
    <citation type="submission" date="2021-06" db="EMBL/GenBank/DDBJ databases">
        <authorList>
            <person name="Kallberg Y."/>
            <person name="Tangrot J."/>
            <person name="Rosling A."/>
        </authorList>
    </citation>
    <scope>NUCLEOTIDE SEQUENCE</scope>
    <source>
        <strain evidence="2">MA453B</strain>
    </source>
</reference>
<evidence type="ECO:0000313" key="3">
    <source>
        <dbReference type="Proteomes" id="UP000789405"/>
    </source>
</evidence>
<comment type="caution">
    <text evidence="2">The sequence shown here is derived from an EMBL/GenBank/DDBJ whole genome shotgun (WGS) entry which is preliminary data.</text>
</comment>
<protein>
    <submittedName>
        <fullName evidence="2">7066_t:CDS:1</fullName>
    </submittedName>
</protein>
<feature type="non-terminal residue" evidence="2">
    <location>
        <position position="159"/>
    </location>
</feature>
<evidence type="ECO:0000313" key="2">
    <source>
        <dbReference type="EMBL" id="CAG8785156.1"/>
    </source>
</evidence>
<feature type="coiled-coil region" evidence="1">
    <location>
        <begin position="70"/>
        <end position="101"/>
    </location>
</feature>
<accession>A0A9N9NYE4</accession>
<dbReference type="EMBL" id="CAJVPY010023503">
    <property type="protein sequence ID" value="CAG8785156.1"/>
    <property type="molecule type" value="Genomic_DNA"/>
</dbReference>
<keyword evidence="1" id="KW-0175">Coiled coil</keyword>
<dbReference type="AlphaFoldDB" id="A0A9N9NYE4"/>
<proteinExistence type="predicted"/>
<evidence type="ECO:0000256" key="1">
    <source>
        <dbReference type="SAM" id="Coils"/>
    </source>
</evidence>
<name>A0A9N9NYE4_9GLOM</name>
<dbReference type="OrthoDB" id="2489631at2759"/>
<organism evidence="2 3">
    <name type="scientific">Dentiscutata erythropus</name>
    <dbReference type="NCBI Taxonomy" id="1348616"/>
    <lineage>
        <taxon>Eukaryota</taxon>
        <taxon>Fungi</taxon>
        <taxon>Fungi incertae sedis</taxon>
        <taxon>Mucoromycota</taxon>
        <taxon>Glomeromycotina</taxon>
        <taxon>Glomeromycetes</taxon>
        <taxon>Diversisporales</taxon>
        <taxon>Gigasporaceae</taxon>
        <taxon>Dentiscutata</taxon>
    </lineage>
</organism>
<gene>
    <name evidence="2" type="ORF">DERYTH_LOCUS20243</name>
</gene>
<sequence length="159" mass="18597">YQMNLCVDLFKKNSDLKITAEKAIENLITKIEDGSLCGFSNNIQENLSNSNWWKKLQNLYKLVEPYCTALNKLQNALAKQEKKIRETNVAIQAQYTNLENEDYSDNNNGLFNLSSDDDLYIEDESNELNESDSDIKSDEFKNHIRDIQNINNWRYLVSW</sequence>
<dbReference type="Proteomes" id="UP000789405">
    <property type="component" value="Unassembled WGS sequence"/>
</dbReference>
<keyword evidence="3" id="KW-1185">Reference proteome</keyword>